<evidence type="ECO:0000256" key="3">
    <source>
        <dbReference type="ARBA" id="ARBA00022578"/>
    </source>
</evidence>
<dbReference type="NCBIfam" id="NF040570">
    <property type="entry name" value="guided_TnpB"/>
    <property type="match status" value="1"/>
</dbReference>
<dbReference type="GO" id="GO:0003677">
    <property type="term" value="F:DNA binding"/>
    <property type="evidence" value="ECO:0007669"/>
    <property type="project" value="UniProtKB-KW"/>
</dbReference>
<organism evidence="8 9">
    <name type="scientific">Moorena producens (strain JHB)</name>
    <dbReference type="NCBI Taxonomy" id="1454205"/>
    <lineage>
        <taxon>Bacteria</taxon>
        <taxon>Bacillati</taxon>
        <taxon>Cyanobacteriota</taxon>
        <taxon>Cyanophyceae</taxon>
        <taxon>Coleofasciculales</taxon>
        <taxon>Coleofasciculaceae</taxon>
        <taxon>Moorena</taxon>
    </lineage>
</organism>
<keyword evidence="3" id="KW-0815">Transposition</keyword>
<dbReference type="Pfam" id="PF01385">
    <property type="entry name" value="OrfB_IS605"/>
    <property type="match status" value="1"/>
</dbReference>
<comment type="similarity">
    <text evidence="1">In the C-terminal section; belongs to the transposase 35 family.</text>
</comment>
<evidence type="ECO:0000256" key="5">
    <source>
        <dbReference type="ARBA" id="ARBA00023172"/>
    </source>
</evidence>
<keyword evidence="4" id="KW-0238">DNA-binding</keyword>
<evidence type="ECO:0000256" key="2">
    <source>
        <dbReference type="ARBA" id="ARBA00011044"/>
    </source>
</evidence>
<evidence type="ECO:0000259" key="7">
    <source>
        <dbReference type="Pfam" id="PF07282"/>
    </source>
</evidence>
<dbReference type="InterPro" id="IPR051399">
    <property type="entry name" value="RNA-guided_DNA_endo/Transpos"/>
</dbReference>
<keyword evidence="5" id="KW-0233">DNA recombination</keyword>
<evidence type="ECO:0000259" key="6">
    <source>
        <dbReference type="Pfam" id="PF01385"/>
    </source>
</evidence>
<reference evidence="9" key="1">
    <citation type="submission" date="2016-10" db="EMBL/GenBank/DDBJ databases">
        <title>Comparative genomics uncovers the prolific and rare metabolic potential of the cyanobacterial genus Moorea.</title>
        <authorList>
            <person name="Leao T."/>
            <person name="Castelao G."/>
            <person name="Korobeynikov A."/>
            <person name="Monroe E.A."/>
            <person name="Podell S."/>
            <person name="Glukhov E."/>
            <person name="Allen E."/>
            <person name="Gerwick W.H."/>
            <person name="Gerwick L."/>
        </authorList>
    </citation>
    <scope>NUCLEOTIDE SEQUENCE [LARGE SCALE GENOMIC DNA]</scope>
    <source>
        <strain evidence="9">JHB</strain>
    </source>
</reference>
<proteinExistence type="inferred from homology"/>
<dbReference type="PANTHER" id="PTHR30405">
    <property type="entry name" value="TRANSPOSASE"/>
    <property type="match status" value="1"/>
</dbReference>
<comment type="similarity">
    <text evidence="2">In the N-terminal section; belongs to the transposase 2 family.</text>
</comment>
<feature type="domain" description="Probable transposase IS891/IS1136/IS1341" evidence="6">
    <location>
        <begin position="165"/>
        <end position="280"/>
    </location>
</feature>
<dbReference type="InterPro" id="IPR001959">
    <property type="entry name" value="Transposase"/>
</dbReference>
<evidence type="ECO:0000256" key="4">
    <source>
        <dbReference type="ARBA" id="ARBA00023125"/>
    </source>
</evidence>
<sequence length="403" mass="46316">MIILEFKVYGKKAQYQSIDEAIRTTKFVRNSCLRLWIDNKGLSKYDLNKYCKTLAKNFPFANELNSTARQAAAERAWSSIARFFENCKKKVPGKKGFPKFQKHCRSVEYKQSGWKLSPDKKSITFSDKKGIGKLKLKGTWDLWRFDKKQIKRVRIVKRADGYYVQFCISVDVKEQLKPADATVGLDVGLKEFYTDSRGKTEPNPRFYRTGEKRLKFYQRRVSRKNKDSSNRKKAVNRLGRQHLKISRQREEHAKRLARCVIRSNDLVAYEDLRVKNLIKNHCLAKSINDAGWYQFRKWLEHFGTKFGRVTVAVNPAYTSQNCSHCGEVVTKSLSTRTHTCKCGCQLDRDHNAAINILQRALGTVGHTGTWILDPNALGDLSSTLPGSDLVEQDGSVNKEFPSL</sequence>
<feature type="domain" description="Cas12f1-like TNB" evidence="7">
    <location>
        <begin position="292"/>
        <end position="356"/>
    </location>
</feature>
<evidence type="ECO:0000256" key="1">
    <source>
        <dbReference type="ARBA" id="ARBA00008761"/>
    </source>
</evidence>
<dbReference type="Pfam" id="PF07282">
    <property type="entry name" value="Cas12f1-like_TNB"/>
    <property type="match status" value="1"/>
</dbReference>
<evidence type="ECO:0000313" key="9">
    <source>
        <dbReference type="Proteomes" id="UP000176944"/>
    </source>
</evidence>
<name>A0A1D9G9F7_MOOP1</name>
<accession>A0A1D9G9F7</accession>
<dbReference type="GO" id="GO:0006310">
    <property type="term" value="P:DNA recombination"/>
    <property type="evidence" value="ECO:0007669"/>
    <property type="project" value="UniProtKB-KW"/>
</dbReference>
<dbReference type="Proteomes" id="UP000176944">
    <property type="component" value="Chromosome"/>
</dbReference>
<gene>
    <name evidence="8" type="ORF">BJP36_33515</name>
</gene>
<protein>
    <submittedName>
        <fullName evidence="8">Transposase</fullName>
    </submittedName>
</protein>
<dbReference type="PANTHER" id="PTHR30405:SF25">
    <property type="entry name" value="RNA-GUIDED DNA ENDONUCLEASE INSQ-RELATED"/>
    <property type="match status" value="1"/>
</dbReference>
<dbReference type="GO" id="GO:0032196">
    <property type="term" value="P:transposition"/>
    <property type="evidence" value="ECO:0007669"/>
    <property type="project" value="UniProtKB-KW"/>
</dbReference>
<evidence type="ECO:0000313" key="8">
    <source>
        <dbReference type="EMBL" id="AOY84115.2"/>
    </source>
</evidence>
<dbReference type="EMBL" id="CP017708">
    <property type="protein sequence ID" value="AOY84115.2"/>
    <property type="molecule type" value="Genomic_DNA"/>
</dbReference>
<dbReference type="AlphaFoldDB" id="A0A1D9G9F7"/>
<dbReference type="InterPro" id="IPR010095">
    <property type="entry name" value="Cas12f1-like_TNB"/>
</dbReference>